<organism evidence="2 3">
    <name type="scientific">Kluyvera ascorbata</name>
    <dbReference type="NCBI Taxonomy" id="51288"/>
    <lineage>
        <taxon>Bacteria</taxon>
        <taxon>Pseudomonadati</taxon>
        <taxon>Pseudomonadota</taxon>
        <taxon>Gammaproteobacteria</taxon>
        <taxon>Enterobacterales</taxon>
        <taxon>Enterobacteriaceae</taxon>
        <taxon>Kluyvera</taxon>
    </lineage>
</organism>
<keyword evidence="3" id="KW-1185">Reference proteome</keyword>
<keyword evidence="1" id="KW-1133">Transmembrane helix</keyword>
<sequence>MIKFYTFTIGVIASALAVYRFIVPALFSLSDDFAMVLAAVIALSYPVALAVISKKVWKRKKK</sequence>
<reference evidence="2 3" key="1">
    <citation type="submission" date="2023-10" db="EMBL/GenBank/DDBJ databases">
        <title>Wastewater isolates of ESBL- and carbapenemase-producing Gram-negative bacteria from New Zealand.</title>
        <authorList>
            <person name="Straub C."/>
            <person name="Weaver L."/>
            <person name="Cornelius A."/>
            <person name="Mcgill E."/>
            <person name="Dyet K."/>
            <person name="White L."/>
            <person name="Pattis I."/>
        </authorList>
    </citation>
    <scope>NUCLEOTIDE SEQUENCE [LARGE SCALE GENOMIC DNA]</scope>
    <source>
        <strain evidence="2 3">ESBL09</strain>
    </source>
</reference>
<evidence type="ECO:0000313" key="3">
    <source>
        <dbReference type="Proteomes" id="UP001331691"/>
    </source>
</evidence>
<keyword evidence="1" id="KW-0812">Transmembrane</keyword>
<evidence type="ECO:0000313" key="2">
    <source>
        <dbReference type="EMBL" id="MEE9657519.1"/>
    </source>
</evidence>
<comment type="caution">
    <text evidence="2">The sequence shown here is derived from an EMBL/GenBank/DDBJ whole genome shotgun (WGS) entry which is preliminary data.</text>
</comment>
<dbReference type="Proteomes" id="UP001331691">
    <property type="component" value="Unassembled WGS sequence"/>
</dbReference>
<dbReference type="RefSeq" id="WP_063160639.1">
    <property type="nucleotide sequence ID" value="NZ_JAZKKV010000004.1"/>
</dbReference>
<feature type="transmembrane region" description="Helical" evidence="1">
    <location>
        <begin position="33"/>
        <end position="52"/>
    </location>
</feature>
<dbReference type="AlphaFoldDB" id="A0AB35XF96"/>
<proteinExistence type="predicted"/>
<gene>
    <name evidence="2" type="ORF">V4836_26050</name>
</gene>
<feature type="transmembrane region" description="Helical" evidence="1">
    <location>
        <begin position="7"/>
        <end position="27"/>
    </location>
</feature>
<name>A0AB35XF96_9ENTR</name>
<keyword evidence="1" id="KW-0472">Membrane</keyword>
<evidence type="ECO:0000256" key="1">
    <source>
        <dbReference type="SAM" id="Phobius"/>
    </source>
</evidence>
<protein>
    <submittedName>
        <fullName evidence="2">Uncharacterized protein</fullName>
    </submittedName>
</protein>
<dbReference type="EMBL" id="JAZKKV010000004">
    <property type="protein sequence ID" value="MEE9657519.1"/>
    <property type="molecule type" value="Genomic_DNA"/>
</dbReference>
<accession>A0AB35XF96</accession>